<sequence length="720" mass="82304">MATRDAEQPVSPKAGSRPWGNDRPLSPSPPPPPPPPGYRPSFRRQSTMMIESRIRRMDKRINPYRRYSEDYSREPSPRRDDPADGPVAVVYNINADGVRELEVQSKSLVDAIKKVNKHPPLRPVTDRFTEEEPYPTLFRHMDDIRQEILSLNDERALLDLKALEEVSREMVSIWNDAREESLDGELTSYDLIWKHFHPGDLVVREDDIGNLWLFVLIEITRGDIMIGRRANAETKRICKFSTWLLTWDGVESRLNRRSVIFNCTEFSGRRPVKSLPVYPLKFLKGVSEDETKYLLVKRGQQWWKLITERTACLEYNGPAYTHELDDYRRRKVILDTRGASPKRLRVDGRVVIDGDSKGLAPVDVLLGATDDDYDDRYDERAPARPVNDYRDQYQWDKLPITTELTDEQAMLCPPIIGCYGLRSKEFYSASVTNLRTVGWNVDAMDHLVLDVKKKDMLKGLVGYHYSRDDRGKGDLIAGKGQSLVILLHGPPGVGKTLTAESIAEAVQKPLVSLSIGDMVWDESRLQERLESEFKRATYWDAILLLDEADVVLEARSFEDVRRNGIVSIFLRQLEYYQGVLFLTTNRVSTMDTAFQSRIQIGIGFQSMTPEIRAQVWAQLLALNGRDKIIGMKALQDVKQKLSKCELNGRQIRNVLNVAEGLAFNQYGEAGKLKYSHILEAVEAAIEFQKLLDDSKSSMRLEQTVWAPYRGGDNDSVYTSL</sequence>
<dbReference type="SMART" id="SM00382">
    <property type="entry name" value="AAA"/>
    <property type="match status" value="1"/>
</dbReference>
<dbReference type="InterPro" id="IPR027417">
    <property type="entry name" value="P-loop_NTPase"/>
</dbReference>
<gene>
    <name evidence="3" type="ORF">NKR23_g6061</name>
</gene>
<dbReference type="InterPro" id="IPR054289">
    <property type="entry name" value="DUF7025"/>
</dbReference>
<feature type="compositionally biased region" description="Pro residues" evidence="1">
    <location>
        <begin position="26"/>
        <end position="38"/>
    </location>
</feature>
<dbReference type="Proteomes" id="UP001174694">
    <property type="component" value="Unassembled WGS sequence"/>
</dbReference>
<dbReference type="EMBL" id="JANBVO010000017">
    <property type="protein sequence ID" value="KAJ9144049.1"/>
    <property type="molecule type" value="Genomic_DNA"/>
</dbReference>
<dbReference type="InterPro" id="IPR003593">
    <property type="entry name" value="AAA+_ATPase"/>
</dbReference>
<dbReference type="CDD" id="cd19481">
    <property type="entry name" value="RecA-like_protease"/>
    <property type="match status" value="1"/>
</dbReference>
<feature type="domain" description="AAA+ ATPase" evidence="2">
    <location>
        <begin position="481"/>
        <end position="604"/>
    </location>
</feature>
<dbReference type="SUPFAM" id="SSF52540">
    <property type="entry name" value="P-loop containing nucleoside triphosphate hydrolases"/>
    <property type="match status" value="1"/>
</dbReference>
<name>A0AA38RQ74_9PEZI</name>
<feature type="region of interest" description="Disordered" evidence="1">
    <location>
        <begin position="1"/>
        <end position="86"/>
    </location>
</feature>
<dbReference type="GO" id="GO:0016887">
    <property type="term" value="F:ATP hydrolysis activity"/>
    <property type="evidence" value="ECO:0007669"/>
    <property type="project" value="InterPro"/>
</dbReference>
<dbReference type="Pfam" id="PF22942">
    <property type="entry name" value="DUF7025"/>
    <property type="match status" value="1"/>
</dbReference>
<organism evidence="3 4">
    <name type="scientific">Pleurostoma richardsiae</name>
    <dbReference type="NCBI Taxonomy" id="41990"/>
    <lineage>
        <taxon>Eukaryota</taxon>
        <taxon>Fungi</taxon>
        <taxon>Dikarya</taxon>
        <taxon>Ascomycota</taxon>
        <taxon>Pezizomycotina</taxon>
        <taxon>Sordariomycetes</taxon>
        <taxon>Sordariomycetidae</taxon>
        <taxon>Calosphaeriales</taxon>
        <taxon>Pleurostomataceae</taxon>
        <taxon>Pleurostoma</taxon>
    </lineage>
</organism>
<dbReference type="PANTHER" id="PTHR46411:SF3">
    <property type="entry name" value="AAA+ ATPASE DOMAIN-CONTAINING PROTEIN"/>
    <property type="match status" value="1"/>
</dbReference>
<proteinExistence type="predicted"/>
<evidence type="ECO:0000313" key="4">
    <source>
        <dbReference type="Proteomes" id="UP001174694"/>
    </source>
</evidence>
<dbReference type="GO" id="GO:0005524">
    <property type="term" value="F:ATP binding"/>
    <property type="evidence" value="ECO:0007669"/>
    <property type="project" value="InterPro"/>
</dbReference>
<dbReference type="AlphaFoldDB" id="A0AA38RQ74"/>
<comment type="caution">
    <text evidence="3">The sequence shown here is derived from an EMBL/GenBank/DDBJ whole genome shotgun (WGS) entry which is preliminary data.</text>
</comment>
<accession>A0AA38RQ74</accession>
<keyword evidence="3" id="KW-0378">Hydrolase</keyword>
<keyword evidence="4" id="KW-1185">Reference proteome</keyword>
<evidence type="ECO:0000313" key="3">
    <source>
        <dbReference type="EMBL" id="KAJ9144049.1"/>
    </source>
</evidence>
<dbReference type="PANTHER" id="PTHR46411">
    <property type="entry name" value="FAMILY ATPASE, PUTATIVE-RELATED"/>
    <property type="match status" value="1"/>
</dbReference>
<protein>
    <submittedName>
        <fullName evidence="3">P-loop containing nucleoside triphosphate hydrolase protein</fullName>
    </submittedName>
</protein>
<dbReference type="InterPro" id="IPR003959">
    <property type="entry name" value="ATPase_AAA_core"/>
</dbReference>
<reference evidence="3" key="1">
    <citation type="submission" date="2022-07" db="EMBL/GenBank/DDBJ databases">
        <title>Fungi with potential for degradation of polypropylene.</title>
        <authorList>
            <person name="Gostincar C."/>
        </authorList>
    </citation>
    <scope>NUCLEOTIDE SEQUENCE</scope>
    <source>
        <strain evidence="3">EXF-13308</strain>
    </source>
</reference>
<feature type="compositionally biased region" description="Basic and acidic residues" evidence="1">
    <location>
        <begin position="52"/>
        <end position="82"/>
    </location>
</feature>
<dbReference type="Pfam" id="PF00004">
    <property type="entry name" value="AAA"/>
    <property type="match status" value="1"/>
</dbReference>
<evidence type="ECO:0000256" key="1">
    <source>
        <dbReference type="SAM" id="MobiDB-lite"/>
    </source>
</evidence>
<dbReference type="Gene3D" id="3.40.50.300">
    <property type="entry name" value="P-loop containing nucleotide triphosphate hydrolases"/>
    <property type="match status" value="1"/>
</dbReference>
<evidence type="ECO:0000259" key="2">
    <source>
        <dbReference type="SMART" id="SM00382"/>
    </source>
</evidence>